<dbReference type="CDD" id="cd03354">
    <property type="entry name" value="LbH_SAT"/>
    <property type="match status" value="1"/>
</dbReference>
<dbReference type="SUPFAM" id="SSF51161">
    <property type="entry name" value="Trimeric LpxA-like enzymes"/>
    <property type="match status" value="1"/>
</dbReference>
<dbReference type="PANTHER" id="PTHR42811">
    <property type="entry name" value="SERINE ACETYLTRANSFERASE"/>
    <property type="match status" value="1"/>
</dbReference>
<name>A0A0R1UEC5_9LACO</name>
<dbReference type="PATRIC" id="fig|1423760.3.peg.789"/>
<dbReference type="PROSITE" id="PS00101">
    <property type="entry name" value="HEXAPEP_TRANSFERASES"/>
    <property type="match status" value="1"/>
</dbReference>
<comment type="pathway">
    <text evidence="1">Amino-acid biosynthesis; L-cysteine biosynthesis; L-cysteine from L-serine: step 1/2.</text>
</comment>
<proteinExistence type="inferred from homology"/>
<protein>
    <recommendedName>
        <fullName evidence="4 11">Serine acetyltransferase</fullName>
        <ecNumber evidence="3 11">2.3.1.30</ecNumber>
    </recommendedName>
</protein>
<dbReference type="UniPathway" id="UPA00136">
    <property type="reaction ID" value="UER00199"/>
</dbReference>
<gene>
    <name evidence="12" type="ORF">FC43_GL000768</name>
</gene>
<comment type="similarity">
    <text evidence="2 11">Belongs to the transferase hexapeptide repeat family.</text>
</comment>
<evidence type="ECO:0000256" key="8">
    <source>
        <dbReference type="ARBA" id="ARBA00023192"/>
    </source>
</evidence>
<evidence type="ECO:0000256" key="10">
    <source>
        <dbReference type="ARBA" id="ARBA00049486"/>
    </source>
</evidence>
<accession>A0A0R1UEC5</accession>
<dbReference type="Gene3D" id="2.160.10.10">
    <property type="entry name" value="Hexapeptide repeat proteins"/>
    <property type="match status" value="1"/>
</dbReference>
<dbReference type="FunFam" id="2.160.10.10:FF:000007">
    <property type="entry name" value="Serine acetyltransferase"/>
    <property type="match status" value="1"/>
</dbReference>
<dbReference type="EMBL" id="AZFK01000016">
    <property type="protein sequence ID" value="KRL91798.1"/>
    <property type="molecule type" value="Genomic_DNA"/>
</dbReference>
<dbReference type="PIRSF" id="PIRSF000441">
    <property type="entry name" value="CysE"/>
    <property type="match status" value="1"/>
</dbReference>
<organism evidence="12 13">
    <name type="scientific">Limosilactobacillus ingluviei DSM 15946</name>
    <dbReference type="NCBI Taxonomy" id="1423760"/>
    <lineage>
        <taxon>Bacteria</taxon>
        <taxon>Bacillati</taxon>
        <taxon>Bacillota</taxon>
        <taxon>Bacilli</taxon>
        <taxon>Lactobacillales</taxon>
        <taxon>Lactobacillaceae</taxon>
        <taxon>Limosilactobacillus</taxon>
    </lineage>
</organism>
<comment type="catalytic activity">
    <reaction evidence="10 11">
        <text>L-serine + acetyl-CoA = O-acetyl-L-serine + CoA</text>
        <dbReference type="Rhea" id="RHEA:24560"/>
        <dbReference type="ChEBI" id="CHEBI:33384"/>
        <dbReference type="ChEBI" id="CHEBI:57287"/>
        <dbReference type="ChEBI" id="CHEBI:57288"/>
        <dbReference type="ChEBI" id="CHEBI:58340"/>
        <dbReference type="EC" id="2.3.1.30"/>
    </reaction>
</comment>
<dbReference type="EC" id="2.3.1.30" evidence="3 11"/>
<dbReference type="NCBIfam" id="NF041874">
    <property type="entry name" value="EPS_EpsC"/>
    <property type="match status" value="1"/>
</dbReference>
<evidence type="ECO:0000256" key="5">
    <source>
        <dbReference type="ARBA" id="ARBA00022605"/>
    </source>
</evidence>
<dbReference type="Pfam" id="PF00132">
    <property type="entry name" value="Hexapep"/>
    <property type="match status" value="1"/>
</dbReference>
<evidence type="ECO:0000313" key="13">
    <source>
        <dbReference type="Proteomes" id="UP000050816"/>
    </source>
</evidence>
<evidence type="ECO:0000256" key="4">
    <source>
        <dbReference type="ARBA" id="ARBA00018522"/>
    </source>
</evidence>
<dbReference type="InterPro" id="IPR018357">
    <property type="entry name" value="Hexapep_transf_CS"/>
</dbReference>
<evidence type="ECO:0000313" key="12">
    <source>
        <dbReference type="EMBL" id="KRL91798.1"/>
    </source>
</evidence>
<evidence type="ECO:0000256" key="9">
    <source>
        <dbReference type="ARBA" id="ARBA00023315"/>
    </source>
</evidence>
<keyword evidence="6 11" id="KW-0808">Transferase</keyword>
<dbReference type="InterPro" id="IPR045304">
    <property type="entry name" value="LbH_SAT"/>
</dbReference>
<dbReference type="GO" id="GO:0009001">
    <property type="term" value="F:serine O-acetyltransferase activity"/>
    <property type="evidence" value="ECO:0007669"/>
    <property type="project" value="UniProtKB-EC"/>
</dbReference>
<dbReference type="InterPro" id="IPR001451">
    <property type="entry name" value="Hexapep"/>
</dbReference>
<sequence>MWQAAKYIQKLDPAAKSVWEVLLTYPGFHALGWYRLSHWLYQHHAHLLAALVASLGRFFTQVEIHPAATIGHHVFIDHGHGVVIGETAVVGDYVTILHGVTLGSSKAQPTPGPRHPQVASHVFLGAHAQVLGPVKIGEGAKVGAGTIVLHDVPAHRTVVGNPGRLVPVKAKLQIVGDKQEA</sequence>
<evidence type="ECO:0000256" key="7">
    <source>
        <dbReference type="ARBA" id="ARBA00022737"/>
    </source>
</evidence>
<dbReference type="GeneID" id="82934063"/>
<keyword evidence="8" id="KW-0198">Cysteine biosynthesis</keyword>
<dbReference type="InterPro" id="IPR042122">
    <property type="entry name" value="Ser_AcTrfase_N_sf"/>
</dbReference>
<dbReference type="InterPro" id="IPR005881">
    <property type="entry name" value="Ser_O-AcTrfase"/>
</dbReference>
<evidence type="ECO:0000256" key="3">
    <source>
        <dbReference type="ARBA" id="ARBA00013266"/>
    </source>
</evidence>
<comment type="caution">
    <text evidence="12">The sequence shown here is derived from an EMBL/GenBank/DDBJ whole genome shotgun (WGS) entry which is preliminary data.</text>
</comment>
<evidence type="ECO:0000256" key="6">
    <source>
        <dbReference type="ARBA" id="ARBA00022679"/>
    </source>
</evidence>
<dbReference type="InterPro" id="IPR053376">
    <property type="entry name" value="Serine_acetyltransferase"/>
</dbReference>
<dbReference type="RefSeq" id="WP_019206317.1">
    <property type="nucleotide sequence ID" value="NZ_AZFK01000016.1"/>
</dbReference>
<evidence type="ECO:0000256" key="11">
    <source>
        <dbReference type="PIRNR" id="PIRNR000441"/>
    </source>
</evidence>
<dbReference type="InterPro" id="IPR011004">
    <property type="entry name" value="Trimer_LpxA-like_sf"/>
</dbReference>
<evidence type="ECO:0000256" key="1">
    <source>
        <dbReference type="ARBA" id="ARBA00004876"/>
    </source>
</evidence>
<dbReference type="Proteomes" id="UP000050816">
    <property type="component" value="Unassembled WGS sequence"/>
</dbReference>
<dbReference type="Gene3D" id="1.10.3130.10">
    <property type="entry name" value="serine acetyltransferase, domain 1"/>
    <property type="match status" value="1"/>
</dbReference>
<keyword evidence="5" id="KW-0028">Amino-acid biosynthesis</keyword>
<keyword evidence="7" id="KW-0677">Repeat</keyword>
<evidence type="ECO:0000256" key="2">
    <source>
        <dbReference type="ARBA" id="ARBA00007274"/>
    </source>
</evidence>
<keyword evidence="9 11" id="KW-0012">Acyltransferase</keyword>
<dbReference type="GO" id="GO:0005737">
    <property type="term" value="C:cytoplasm"/>
    <property type="evidence" value="ECO:0007669"/>
    <property type="project" value="InterPro"/>
</dbReference>
<dbReference type="AlphaFoldDB" id="A0A0R1UEC5"/>
<reference evidence="12 13" key="1">
    <citation type="journal article" date="2015" name="Genome Announc.">
        <title>Expanding the biotechnology potential of lactobacilli through comparative genomics of 213 strains and associated genera.</title>
        <authorList>
            <person name="Sun Z."/>
            <person name="Harris H.M."/>
            <person name="McCann A."/>
            <person name="Guo C."/>
            <person name="Argimon S."/>
            <person name="Zhang W."/>
            <person name="Yang X."/>
            <person name="Jeffery I.B."/>
            <person name="Cooney J.C."/>
            <person name="Kagawa T.F."/>
            <person name="Liu W."/>
            <person name="Song Y."/>
            <person name="Salvetti E."/>
            <person name="Wrobel A."/>
            <person name="Rasinkangas P."/>
            <person name="Parkhill J."/>
            <person name="Rea M.C."/>
            <person name="O'Sullivan O."/>
            <person name="Ritari J."/>
            <person name="Douillard F.P."/>
            <person name="Paul Ross R."/>
            <person name="Yang R."/>
            <person name="Briner A.E."/>
            <person name="Felis G.E."/>
            <person name="de Vos W.M."/>
            <person name="Barrangou R."/>
            <person name="Klaenhammer T.R."/>
            <person name="Caufield P.W."/>
            <person name="Cui Y."/>
            <person name="Zhang H."/>
            <person name="O'Toole P.W."/>
        </authorList>
    </citation>
    <scope>NUCLEOTIDE SEQUENCE [LARGE SCALE GENOMIC DNA]</scope>
    <source>
        <strain evidence="12 13">DSM 15946</strain>
    </source>
</reference>
<dbReference type="GO" id="GO:0006535">
    <property type="term" value="P:cysteine biosynthetic process from serine"/>
    <property type="evidence" value="ECO:0007669"/>
    <property type="project" value="InterPro"/>
</dbReference>